<feature type="domain" description="Protein kinase" evidence="6">
    <location>
        <begin position="319"/>
        <end position="576"/>
    </location>
</feature>
<keyword evidence="4" id="KW-0067">ATP-binding</keyword>
<dbReference type="AlphaFoldDB" id="A0A8S1N8N8"/>
<feature type="domain" description="Protein kinase" evidence="6">
    <location>
        <begin position="1"/>
        <end position="311"/>
    </location>
</feature>
<keyword evidence="3" id="KW-0418">Kinase</keyword>
<protein>
    <recommendedName>
        <fullName evidence="6">Protein kinase domain-containing protein</fullName>
    </recommendedName>
</protein>
<dbReference type="Proteomes" id="UP000692954">
    <property type="component" value="Unassembled WGS sequence"/>
</dbReference>
<gene>
    <name evidence="7" type="ORF">PSON_ATCC_30995.1.T0530297</name>
</gene>
<evidence type="ECO:0000256" key="3">
    <source>
        <dbReference type="ARBA" id="ARBA00022777"/>
    </source>
</evidence>
<keyword evidence="8" id="KW-1185">Reference proteome</keyword>
<evidence type="ECO:0000313" key="7">
    <source>
        <dbReference type="EMBL" id="CAD8089130.1"/>
    </source>
</evidence>
<dbReference type="GO" id="GO:0000045">
    <property type="term" value="P:autophagosome assembly"/>
    <property type="evidence" value="ECO:0007669"/>
    <property type="project" value="TreeGrafter"/>
</dbReference>
<evidence type="ECO:0000256" key="5">
    <source>
        <dbReference type="SAM" id="MobiDB-lite"/>
    </source>
</evidence>
<dbReference type="GO" id="GO:0000407">
    <property type="term" value="C:phagophore assembly site"/>
    <property type="evidence" value="ECO:0007669"/>
    <property type="project" value="TreeGrafter"/>
</dbReference>
<evidence type="ECO:0000256" key="4">
    <source>
        <dbReference type="ARBA" id="ARBA00022840"/>
    </source>
</evidence>
<dbReference type="GO" id="GO:0005776">
    <property type="term" value="C:autophagosome"/>
    <property type="evidence" value="ECO:0007669"/>
    <property type="project" value="TreeGrafter"/>
</dbReference>
<dbReference type="SMART" id="SM00220">
    <property type="entry name" value="S_TKc"/>
    <property type="match status" value="1"/>
</dbReference>
<keyword evidence="2" id="KW-0547">Nucleotide-binding</keyword>
<dbReference type="GO" id="GO:0004674">
    <property type="term" value="F:protein serine/threonine kinase activity"/>
    <property type="evidence" value="ECO:0007669"/>
    <property type="project" value="InterPro"/>
</dbReference>
<dbReference type="GO" id="GO:0005829">
    <property type="term" value="C:cytosol"/>
    <property type="evidence" value="ECO:0007669"/>
    <property type="project" value="TreeGrafter"/>
</dbReference>
<reference evidence="7" key="1">
    <citation type="submission" date="2021-01" db="EMBL/GenBank/DDBJ databases">
        <authorList>
            <consortium name="Genoscope - CEA"/>
            <person name="William W."/>
        </authorList>
    </citation>
    <scope>NUCLEOTIDE SEQUENCE</scope>
</reference>
<dbReference type="GO" id="GO:0010506">
    <property type="term" value="P:regulation of autophagy"/>
    <property type="evidence" value="ECO:0007669"/>
    <property type="project" value="InterPro"/>
</dbReference>
<dbReference type="GO" id="GO:0005524">
    <property type="term" value="F:ATP binding"/>
    <property type="evidence" value="ECO:0007669"/>
    <property type="project" value="UniProtKB-KW"/>
</dbReference>
<dbReference type="GO" id="GO:0016020">
    <property type="term" value="C:membrane"/>
    <property type="evidence" value="ECO:0007669"/>
    <property type="project" value="TreeGrafter"/>
</dbReference>
<dbReference type="InterPro" id="IPR045269">
    <property type="entry name" value="Atg1-like"/>
</dbReference>
<dbReference type="OrthoDB" id="311211at2759"/>
<evidence type="ECO:0000313" key="8">
    <source>
        <dbReference type="Proteomes" id="UP000692954"/>
    </source>
</evidence>
<organism evidence="7 8">
    <name type="scientific">Paramecium sonneborni</name>
    <dbReference type="NCBI Taxonomy" id="65129"/>
    <lineage>
        <taxon>Eukaryota</taxon>
        <taxon>Sar</taxon>
        <taxon>Alveolata</taxon>
        <taxon>Ciliophora</taxon>
        <taxon>Intramacronucleata</taxon>
        <taxon>Oligohymenophorea</taxon>
        <taxon>Peniculida</taxon>
        <taxon>Parameciidae</taxon>
        <taxon>Paramecium</taxon>
    </lineage>
</organism>
<dbReference type="Pfam" id="PF00069">
    <property type="entry name" value="Pkinase"/>
    <property type="match status" value="2"/>
</dbReference>
<evidence type="ECO:0000259" key="6">
    <source>
        <dbReference type="PROSITE" id="PS50011"/>
    </source>
</evidence>
<accession>A0A8S1N8N8</accession>
<evidence type="ECO:0000256" key="1">
    <source>
        <dbReference type="ARBA" id="ARBA00022679"/>
    </source>
</evidence>
<dbReference type="EMBL" id="CAJJDN010000053">
    <property type="protein sequence ID" value="CAD8089130.1"/>
    <property type="molecule type" value="Genomic_DNA"/>
</dbReference>
<dbReference type="InterPro" id="IPR000719">
    <property type="entry name" value="Prot_kinase_dom"/>
</dbReference>
<dbReference type="PROSITE" id="PS00108">
    <property type="entry name" value="PROTEIN_KINASE_ST"/>
    <property type="match status" value="1"/>
</dbReference>
<comment type="caution">
    <text evidence="7">The sequence shown here is derived from an EMBL/GenBank/DDBJ whole genome shotgun (WGS) entry which is preliminary data.</text>
</comment>
<dbReference type="InterPro" id="IPR008271">
    <property type="entry name" value="Ser/Thr_kinase_AS"/>
</dbReference>
<proteinExistence type="predicted"/>
<feature type="region of interest" description="Disordered" evidence="5">
    <location>
        <begin position="1"/>
        <end position="30"/>
    </location>
</feature>
<keyword evidence="1" id="KW-0808">Transferase</keyword>
<dbReference type="PANTHER" id="PTHR24348:SF22">
    <property type="entry name" value="NON-SPECIFIC SERINE_THREONINE PROTEIN KINASE"/>
    <property type="match status" value="1"/>
</dbReference>
<dbReference type="PANTHER" id="PTHR24348">
    <property type="entry name" value="SERINE/THREONINE-PROTEIN KINASE UNC-51-RELATED"/>
    <property type="match status" value="1"/>
</dbReference>
<dbReference type="PROSITE" id="PS50011">
    <property type="entry name" value="PROTEIN_KINASE_DOM"/>
    <property type="match status" value="2"/>
</dbReference>
<evidence type="ECO:0000256" key="2">
    <source>
        <dbReference type="ARBA" id="ARBA00022741"/>
    </source>
</evidence>
<name>A0A8S1N8N8_9CILI</name>
<feature type="compositionally biased region" description="Low complexity" evidence="5">
    <location>
        <begin position="1"/>
        <end position="18"/>
    </location>
</feature>
<sequence length="830" mass="97975">MGINCSSQQNQSKKFNSSVRNKQQVANDIQDKQPNKPQIYECLFIDALNGNKRQISKCNRKEEEVQQQQKVINKNPNCVNWAYEKNTLEKFKNICGKHINVLKIYDIQEDESSCFVYTEPFEMSLEYFLQQKDKTQCFSFNEICDYGSQIVKGYQCLRNQKIILRDLSPKSILIQKIPNRIILKISNFSSRSVNEYEQMDSPTEIPFYIAPEEFNKDQNQLRFNDSCFIYSVRLGIILFMMCYNGERPEKIYNSKDLKKFHENLKLYGFQYPNNPNYPKSIFNLIEKMIVYNPNNRLSWDQLEKSFTQNFVILKEIYFVDLNKPIGSGAQGVAYHAYDLKNKHELVCKIIQNKSFGTSREIQIFTQIKDKQHENVIKISEIIVKNDFTYLIMEKCDMSLRIYLEQIQKNGQLLSNKQIIKILYQIVEGYCFLKQLGILHRDLKPDNILLKLNNKGKHVVKIIDFGVGKIIGQNLTSTMAGTPLYAAPEIFQGQKSYDYQCDIFSLGVILHQMVFQRMIKNIRARGELLQYHQSLKYQPFICPNHQNPLFSELINQMIVYEPTKRINWEQLQAHQIFDEIKLKHPNSIIQDPFVQSKNQQLLGQKLYCPIQQPSSSSENVKTEIYQYIISLQTLSFKVFLMFEEFQKQDQTLHDEILISNKFIIRFSISCLMSILQLQQSGSIILDEEEYKLKSVSNFQNWLNQINIKQLINEKKEKYNILQTAQTLNQTQIINEGNNLLNELNNLFLNKNRNPNFLHTHKYFNKFYQQVRVNFLKSNIPLKIRYFMEKFSNIFIQFPIRNYGLIKESQIAQIFCIKEKMETYINNQISNI</sequence>